<protein>
    <submittedName>
        <fullName evidence="2">Uncharacterized protein</fullName>
    </submittedName>
</protein>
<name>A0AAE0IB81_9PEZI</name>
<evidence type="ECO:0000313" key="3">
    <source>
        <dbReference type="Proteomes" id="UP001283341"/>
    </source>
</evidence>
<reference evidence="2" key="1">
    <citation type="journal article" date="2023" name="Mol. Phylogenet. Evol.">
        <title>Genome-scale phylogeny and comparative genomics of the fungal order Sordariales.</title>
        <authorList>
            <person name="Hensen N."/>
            <person name="Bonometti L."/>
            <person name="Westerberg I."/>
            <person name="Brannstrom I.O."/>
            <person name="Guillou S."/>
            <person name="Cros-Aarteil S."/>
            <person name="Calhoun S."/>
            <person name="Haridas S."/>
            <person name="Kuo A."/>
            <person name="Mondo S."/>
            <person name="Pangilinan J."/>
            <person name="Riley R."/>
            <person name="LaButti K."/>
            <person name="Andreopoulos B."/>
            <person name="Lipzen A."/>
            <person name="Chen C."/>
            <person name="Yan M."/>
            <person name="Daum C."/>
            <person name="Ng V."/>
            <person name="Clum A."/>
            <person name="Steindorff A."/>
            <person name="Ohm R.A."/>
            <person name="Martin F."/>
            <person name="Silar P."/>
            <person name="Natvig D.O."/>
            <person name="Lalanne C."/>
            <person name="Gautier V."/>
            <person name="Ament-Velasquez S.L."/>
            <person name="Kruys A."/>
            <person name="Hutchinson M.I."/>
            <person name="Powell A.J."/>
            <person name="Barry K."/>
            <person name="Miller A.N."/>
            <person name="Grigoriev I.V."/>
            <person name="Debuchy R."/>
            <person name="Gladieux P."/>
            <person name="Hiltunen Thoren M."/>
            <person name="Johannesson H."/>
        </authorList>
    </citation>
    <scope>NUCLEOTIDE SEQUENCE</scope>
    <source>
        <strain evidence="2">CBS 118394</strain>
    </source>
</reference>
<evidence type="ECO:0000256" key="1">
    <source>
        <dbReference type="SAM" id="MobiDB-lite"/>
    </source>
</evidence>
<feature type="compositionally biased region" description="Polar residues" evidence="1">
    <location>
        <begin position="453"/>
        <end position="463"/>
    </location>
</feature>
<proteinExistence type="predicted"/>
<gene>
    <name evidence="2" type="ORF">B0H66DRAFT_183337</name>
</gene>
<feature type="compositionally biased region" description="Polar residues" evidence="1">
    <location>
        <begin position="520"/>
        <end position="536"/>
    </location>
</feature>
<comment type="caution">
    <text evidence="2">The sequence shown here is derived from an EMBL/GenBank/DDBJ whole genome shotgun (WGS) entry which is preliminary data.</text>
</comment>
<dbReference type="AlphaFoldDB" id="A0AAE0IB81"/>
<feature type="region of interest" description="Disordered" evidence="1">
    <location>
        <begin position="317"/>
        <end position="350"/>
    </location>
</feature>
<dbReference type="EMBL" id="JAUEDM010000003">
    <property type="protein sequence ID" value="KAK3321922.1"/>
    <property type="molecule type" value="Genomic_DNA"/>
</dbReference>
<feature type="region of interest" description="Disordered" evidence="1">
    <location>
        <begin position="494"/>
        <end position="604"/>
    </location>
</feature>
<evidence type="ECO:0000313" key="2">
    <source>
        <dbReference type="EMBL" id="KAK3321922.1"/>
    </source>
</evidence>
<reference evidence="2" key="2">
    <citation type="submission" date="2023-06" db="EMBL/GenBank/DDBJ databases">
        <authorList>
            <consortium name="Lawrence Berkeley National Laboratory"/>
            <person name="Haridas S."/>
            <person name="Hensen N."/>
            <person name="Bonometti L."/>
            <person name="Westerberg I."/>
            <person name="Brannstrom I.O."/>
            <person name="Guillou S."/>
            <person name="Cros-Aarteil S."/>
            <person name="Calhoun S."/>
            <person name="Kuo A."/>
            <person name="Mondo S."/>
            <person name="Pangilinan J."/>
            <person name="Riley R."/>
            <person name="Labutti K."/>
            <person name="Andreopoulos B."/>
            <person name="Lipzen A."/>
            <person name="Chen C."/>
            <person name="Yanf M."/>
            <person name="Daum C."/>
            <person name="Ng V."/>
            <person name="Clum A."/>
            <person name="Steindorff A."/>
            <person name="Ohm R."/>
            <person name="Martin F."/>
            <person name="Silar P."/>
            <person name="Natvig D."/>
            <person name="Lalanne C."/>
            <person name="Gautier V."/>
            <person name="Ament-Velasquez S.L."/>
            <person name="Kruys A."/>
            <person name="Hutchinson M.I."/>
            <person name="Powell A.J."/>
            <person name="Barry K."/>
            <person name="Miller A.N."/>
            <person name="Grigoriev I.V."/>
            <person name="Debuchy R."/>
            <person name="Gladieux P."/>
            <person name="Thoren M.H."/>
            <person name="Johannesson H."/>
        </authorList>
    </citation>
    <scope>NUCLEOTIDE SEQUENCE</scope>
    <source>
        <strain evidence="2">CBS 118394</strain>
    </source>
</reference>
<dbReference type="Proteomes" id="UP001283341">
    <property type="component" value="Unassembled WGS sequence"/>
</dbReference>
<feature type="compositionally biased region" description="Polar residues" evidence="1">
    <location>
        <begin position="317"/>
        <end position="332"/>
    </location>
</feature>
<accession>A0AAE0IB81</accession>
<feature type="compositionally biased region" description="Basic and acidic residues" evidence="1">
    <location>
        <begin position="577"/>
        <end position="586"/>
    </location>
</feature>
<sequence>MRFDDWDIILFPTGRDSKVPFKEFKVACHVVPDLELAHIHGSVGLPVMTCFVPSIKAGLPFQISIHCWGTPEISHFTRTYSKHTDLVKFEARILVDGRLVASSTFDRDVNGPHLITSSFEFTKTGELEPLRFPHFRNELLYQNHWNPGDDLGRIKVIISEGFPRDSLTVPMERIKNIIAFSFQHAPLEILENNGIAWPNPSMWRRSLFTPSMPVPTYRPEDGVGAHAHSPRSKALVRKNKSQELPALGLTGGMFPAQSSNSFLGTQSFPLPYMPPRAAAGSGLSFSYPDPFTDHTAYLDWMNSMTCGQASDVLGMNSNTSPWPVNPRLTNKQSSDEDASMPDYTPPDSETMSMHISGPSLEDDPMSLKVPANTPIACPGDGPCDELQGARFPLTSQSSTNIPSDFATSLTHSLLNQPLPLPLPIQPQNIPLPASEIKSRKENRHLTNAGCGGSNPSSTQSTPQAAADQPDIRKFSQPLFGLGNLASGISMSLTSPEDASVHESPGNLQAVFPGSSDSHHASSTGDFGGSTLNTATPNPLRDSSNNSINMGGGGSLGLGNANSGNKRTRNFTPASAKAIDKEDEPRRANPHVRIAGYGEDAANEG</sequence>
<feature type="region of interest" description="Disordered" evidence="1">
    <location>
        <begin position="444"/>
        <end position="468"/>
    </location>
</feature>
<keyword evidence="3" id="KW-1185">Reference proteome</keyword>
<organism evidence="2 3">
    <name type="scientific">Apodospora peruviana</name>
    <dbReference type="NCBI Taxonomy" id="516989"/>
    <lineage>
        <taxon>Eukaryota</taxon>
        <taxon>Fungi</taxon>
        <taxon>Dikarya</taxon>
        <taxon>Ascomycota</taxon>
        <taxon>Pezizomycotina</taxon>
        <taxon>Sordariomycetes</taxon>
        <taxon>Sordariomycetidae</taxon>
        <taxon>Sordariales</taxon>
        <taxon>Lasiosphaeriaceae</taxon>
        <taxon>Apodospora</taxon>
    </lineage>
</organism>